<evidence type="ECO:0000256" key="1">
    <source>
        <dbReference type="ARBA" id="ARBA00004924"/>
    </source>
</evidence>
<dbReference type="Proteomes" id="UP001291653">
    <property type="component" value="Unassembled WGS sequence"/>
</dbReference>
<gene>
    <name evidence="6" type="ORF">SYYSPA8_03520</name>
</gene>
<keyword evidence="7" id="KW-1185">Reference proteome</keyword>
<sequence length="609" mass="65750">MIHDPDPAHRTLDPAPPRPAPDSARKAPGKAPSPDTTAADALLLAVLDALLREDAAGLRTRATRETRPDGDWLRLPAGADAWLLPVRTATPGFQSDTETRLPLLRRAGDGHDLTTADTVLAALADAADPRDRDGFTALAEEHRRALAARRLHTATQKQVTARLTARYGPRPADWTGPAAALAFDTLAARTDHPVYPTGRGRSDLGDDELRSCAPEFHPRVTLRRLLLPRDAVTVHGTPPPTARSDGERLPWTDGDRFVLPVHPLTAGEPLRRALAATGLDHVAHLADEPYADAVPTLSMRTLALAADPATHLKLPLATSTLGRLNRRTIKPGTLVDGTAGQRLVERVLAHEPRFRDTVLHADETVWAHAGHELLAVLVRRLPPGLDHTAVVPLAALLAPGPGGRLLADHLADHYYGGDTLALLDAVLTLLFDWQTTLFGHGIALESHQQNISLLLDTPGTTTRLRLLLKDNDGPRVHTARLAETIGPDPAVFADPRVPVDGDGPILDLFTTITVHLCAGAFAFGLARHGHAPLERLLALVRDRLTEAVERLEPARADLLRTHVLNAPHLPVKAMVTAGTLLAKERSGARDVNKHYTTGPNYLTWGRQSR</sequence>
<dbReference type="Pfam" id="PF06276">
    <property type="entry name" value="FhuF"/>
    <property type="match status" value="1"/>
</dbReference>
<organism evidence="6 7">
    <name type="scientific">Streptomyces yaizuensis</name>
    <dbReference type="NCBI Taxonomy" id="2989713"/>
    <lineage>
        <taxon>Bacteria</taxon>
        <taxon>Bacillati</taxon>
        <taxon>Actinomycetota</taxon>
        <taxon>Actinomycetes</taxon>
        <taxon>Kitasatosporales</taxon>
        <taxon>Streptomycetaceae</taxon>
        <taxon>Streptomyces</taxon>
    </lineage>
</organism>
<evidence type="ECO:0000259" key="4">
    <source>
        <dbReference type="Pfam" id="PF04183"/>
    </source>
</evidence>
<feature type="compositionally biased region" description="Basic and acidic residues" evidence="3">
    <location>
        <begin position="1"/>
        <end position="12"/>
    </location>
</feature>
<dbReference type="PANTHER" id="PTHR34384:SF5">
    <property type="entry name" value="L-2,3-DIAMINOPROPANOATE--CITRATE LIGASE"/>
    <property type="match status" value="1"/>
</dbReference>
<evidence type="ECO:0000259" key="5">
    <source>
        <dbReference type="Pfam" id="PF06276"/>
    </source>
</evidence>
<feature type="region of interest" description="Disordered" evidence="3">
    <location>
        <begin position="1"/>
        <end position="37"/>
    </location>
</feature>
<name>A0ABQ5NT50_9ACTN</name>
<dbReference type="PANTHER" id="PTHR34384">
    <property type="entry name" value="L-2,3-DIAMINOPROPANOATE--CITRATE LIGASE"/>
    <property type="match status" value="1"/>
</dbReference>
<dbReference type="EMBL" id="BSBI01000001">
    <property type="protein sequence ID" value="GLF93323.1"/>
    <property type="molecule type" value="Genomic_DNA"/>
</dbReference>
<dbReference type="InterPro" id="IPR022770">
    <property type="entry name" value="IucA/IucC-like_C"/>
</dbReference>
<evidence type="ECO:0000313" key="6">
    <source>
        <dbReference type="EMBL" id="GLF93323.1"/>
    </source>
</evidence>
<dbReference type="Gene3D" id="1.10.510.40">
    <property type="match status" value="1"/>
</dbReference>
<dbReference type="InterPro" id="IPR007310">
    <property type="entry name" value="Aerobactin_biosyn_IucA/IucC_N"/>
</dbReference>
<dbReference type="InterPro" id="IPR037455">
    <property type="entry name" value="LucA/IucC-like"/>
</dbReference>
<accession>A0ABQ5NT50</accession>
<evidence type="ECO:0000256" key="2">
    <source>
        <dbReference type="ARBA" id="ARBA00007832"/>
    </source>
</evidence>
<proteinExistence type="inferred from homology"/>
<evidence type="ECO:0000256" key="3">
    <source>
        <dbReference type="SAM" id="MobiDB-lite"/>
    </source>
</evidence>
<reference evidence="6 7" key="1">
    <citation type="submission" date="2022-10" db="EMBL/GenBank/DDBJ databases">
        <title>Draft genome sequence of Streptomyces sp. YSPA8.</title>
        <authorList>
            <person name="Moriuchi R."/>
            <person name="Dohra H."/>
            <person name="Yamamura H."/>
            <person name="Kodani S."/>
        </authorList>
    </citation>
    <scope>NUCLEOTIDE SEQUENCE [LARGE SCALE GENOMIC DNA]</scope>
    <source>
        <strain evidence="6 7">YSPA8</strain>
    </source>
</reference>
<evidence type="ECO:0000313" key="7">
    <source>
        <dbReference type="Proteomes" id="UP001291653"/>
    </source>
</evidence>
<protein>
    <submittedName>
        <fullName evidence="6">Siderophore biosynthesis protein</fullName>
    </submittedName>
</protein>
<comment type="similarity">
    <text evidence="2">Belongs to the IucA/IucC family.</text>
</comment>
<comment type="pathway">
    <text evidence="1">Siderophore biosynthesis.</text>
</comment>
<feature type="domain" description="Aerobactin siderophore biosynthesis IucA/IucC N-terminal" evidence="4">
    <location>
        <begin position="188"/>
        <end position="398"/>
    </location>
</feature>
<feature type="domain" description="Aerobactin siderophore biosynthesis IucA/IucC-like C-terminal" evidence="5">
    <location>
        <begin position="437"/>
        <end position="574"/>
    </location>
</feature>
<dbReference type="Pfam" id="PF04183">
    <property type="entry name" value="IucA_IucC"/>
    <property type="match status" value="1"/>
</dbReference>
<comment type="caution">
    <text evidence="6">The sequence shown here is derived from an EMBL/GenBank/DDBJ whole genome shotgun (WGS) entry which is preliminary data.</text>
</comment>